<protein>
    <recommendedName>
        <fullName evidence="3">Deoxyribodipyrimidine photo-lyase</fullName>
        <ecNumber evidence="2">4.1.99.3</ecNumber>
    </recommendedName>
</protein>
<dbReference type="InterPro" id="IPR018394">
    <property type="entry name" value="DNA_photolyase_1_CS_C"/>
</dbReference>
<evidence type="ECO:0000256" key="8">
    <source>
        <dbReference type="PIRSR" id="PIRSR602081-1"/>
    </source>
</evidence>
<reference evidence="12 13" key="1">
    <citation type="submission" date="2015-12" db="EMBL/GenBank/DDBJ databases">
        <title>Diversity of Burkholderia near neighbor genomes.</title>
        <authorList>
            <person name="Sahl J."/>
            <person name="Wagner D."/>
            <person name="Keim P."/>
        </authorList>
    </citation>
    <scope>NUCLEOTIDE SEQUENCE [LARGE SCALE GENOMIC DNA]</scope>
    <source>
        <strain evidence="12 13">BDU8</strain>
    </source>
</reference>
<evidence type="ECO:0000256" key="7">
    <source>
        <dbReference type="ARBA" id="ARBA00033999"/>
    </source>
</evidence>
<comment type="cofactor">
    <cofactor evidence="8">
        <name>FAD</name>
        <dbReference type="ChEBI" id="CHEBI:57692"/>
    </cofactor>
    <text evidence="8">Binds 1 FAD per subunit.</text>
</comment>
<dbReference type="GO" id="GO:0009416">
    <property type="term" value="P:response to light stimulus"/>
    <property type="evidence" value="ECO:0007669"/>
    <property type="project" value="TreeGrafter"/>
</dbReference>
<evidence type="ECO:0000313" key="12">
    <source>
        <dbReference type="EMBL" id="AOJ09415.1"/>
    </source>
</evidence>
<feature type="binding site" evidence="8">
    <location>
        <position position="238"/>
    </location>
    <ligand>
        <name>FAD</name>
        <dbReference type="ChEBI" id="CHEBI:57692"/>
    </ligand>
</feature>
<dbReference type="InterPro" id="IPR014729">
    <property type="entry name" value="Rossmann-like_a/b/a_fold"/>
</dbReference>
<organism evidence="12 13">
    <name type="scientific">Burkholderia mayonis</name>
    <dbReference type="NCBI Taxonomy" id="1385591"/>
    <lineage>
        <taxon>Bacteria</taxon>
        <taxon>Pseudomonadati</taxon>
        <taxon>Pseudomonadota</taxon>
        <taxon>Betaproteobacteria</taxon>
        <taxon>Burkholderiales</taxon>
        <taxon>Burkholderiaceae</taxon>
        <taxon>Burkholderia</taxon>
        <taxon>pseudomallei group</taxon>
    </lineage>
</organism>
<evidence type="ECO:0000256" key="9">
    <source>
        <dbReference type="PIRSR" id="PIRSR602081-2"/>
    </source>
</evidence>
<keyword evidence="4 8" id="KW-0285">Flavoprotein</keyword>
<evidence type="ECO:0000256" key="10">
    <source>
        <dbReference type="RuleBase" id="RU004182"/>
    </source>
</evidence>
<dbReference type="Pfam" id="PF00875">
    <property type="entry name" value="DNA_photolyase"/>
    <property type="match status" value="1"/>
</dbReference>
<dbReference type="InterPro" id="IPR006050">
    <property type="entry name" value="DNA_photolyase_N"/>
</dbReference>
<evidence type="ECO:0000256" key="1">
    <source>
        <dbReference type="ARBA" id="ARBA00001932"/>
    </source>
</evidence>
<name>A0A1B4G0G4_9BURK</name>
<dbReference type="EC" id="4.1.99.3" evidence="2"/>
<dbReference type="PROSITE" id="PS51645">
    <property type="entry name" value="PHR_CRY_ALPHA_BETA"/>
    <property type="match status" value="1"/>
</dbReference>
<dbReference type="GO" id="GO:0000719">
    <property type="term" value="P:photoreactive repair"/>
    <property type="evidence" value="ECO:0007669"/>
    <property type="project" value="UniProtKB-ARBA"/>
</dbReference>
<dbReference type="GO" id="GO:0003904">
    <property type="term" value="F:deoxyribodipyrimidine photo-lyase activity"/>
    <property type="evidence" value="ECO:0007669"/>
    <property type="project" value="UniProtKB-EC"/>
</dbReference>
<dbReference type="PRINTS" id="PR00147">
    <property type="entry name" value="DNAPHOTLYASE"/>
</dbReference>
<keyword evidence="12" id="KW-0456">Lyase</keyword>
<feature type="binding site" evidence="8">
    <location>
        <begin position="250"/>
        <end position="254"/>
    </location>
    <ligand>
        <name>FAD</name>
        <dbReference type="ChEBI" id="CHEBI:57692"/>
    </ligand>
</feature>
<dbReference type="Gene3D" id="1.25.40.80">
    <property type="match status" value="1"/>
</dbReference>
<dbReference type="Pfam" id="PF03441">
    <property type="entry name" value="FAD_binding_7"/>
    <property type="match status" value="1"/>
</dbReference>
<feature type="binding site" evidence="8">
    <location>
        <position position="288"/>
    </location>
    <ligand>
        <name>FAD</name>
        <dbReference type="ChEBI" id="CHEBI:57692"/>
    </ligand>
</feature>
<keyword evidence="6 10" id="KW-0157">Chromophore</keyword>
<keyword evidence="5 8" id="KW-0274">FAD</keyword>
<accession>A0A1B4G0G4</accession>
<gene>
    <name evidence="12" type="ORF">WS71_18890</name>
</gene>
<comment type="cofactor">
    <cofactor evidence="1">
        <name>(6R)-5,10-methylene-5,6,7,8-tetrahydrofolate</name>
        <dbReference type="ChEBI" id="CHEBI:15636"/>
    </cofactor>
</comment>
<dbReference type="EMBL" id="CP013389">
    <property type="protein sequence ID" value="AOJ09415.1"/>
    <property type="molecule type" value="Genomic_DNA"/>
</dbReference>
<dbReference type="Gene3D" id="1.10.579.10">
    <property type="entry name" value="DNA Cyclobutane Dipyrimidine Photolyase, subunit A, domain 3"/>
    <property type="match status" value="1"/>
</dbReference>
<feature type="binding site" evidence="8">
    <location>
        <begin position="388"/>
        <end position="390"/>
    </location>
    <ligand>
        <name>FAD</name>
        <dbReference type="ChEBI" id="CHEBI:57692"/>
    </ligand>
</feature>
<feature type="site" description="Electron transfer via tryptophanyl radical" evidence="9">
    <location>
        <position position="398"/>
    </location>
</feature>
<dbReference type="Proteomes" id="UP000067711">
    <property type="component" value="Chromosome 1"/>
</dbReference>
<feature type="domain" description="Photolyase/cryptochrome alpha/beta" evidence="11">
    <location>
        <begin position="8"/>
        <end position="136"/>
    </location>
</feature>
<dbReference type="InterPro" id="IPR036134">
    <property type="entry name" value="Crypto/Photolyase_FAD-like_sf"/>
</dbReference>
<dbReference type="GO" id="GO:0071949">
    <property type="term" value="F:FAD binding"/>
    <property type="evidence" value="ECO:0007669"/>
    <property type="project" value="TreeGrafter"/>
</dbReference>
<dbReference type="PANTHER" id="PTHR11455:SF9">
    <property type="entry name" value="CRYPTOCHROME CIRCADIAN CLOCK 5 ISOFORM X1"/>
    <property type="match status" value="1"/>
</dbReference>
<dbReference type="Gene3D" id="3.40.50.620">
    <property type="entry name" value="HUPs"/>
    <property type="match status" value="1"/>
</dbReference>
<evidence type="ECO:0000259" key="11">
    <source>
        <dbReference type="PROSITE" id="PS51645"/>
    </source>
</evidence>
<dbReference type="FunFam" id="1.10.579.10:FF:000003">
    <property type="entry name" value="Deoxyribodipyrimidine photo-lyase"/>
    <property type="match status" value="1"/>
</dbReference>
<evidence type="ECO:0000256" key="5">
    <source>
        <dbReference type="ARBA" id="ARBA00022827"/>
    </source>
</evidence>
<evidence type="ECO:0000256" key="6">
    <source>
        <dbReference type="ARBA" id="ARBA00022991"/>
    </source>
</evidence>
<sequence>MSAAFSIAPAVVWFRDDLRISDHPALMRAAESGRPVIGVYVFDERAGARPLGGAARWWLHGSLRALDAALAALGSRLVLLSGDEADAITSFAAALGAGAVYWNRRYALAQRAVDNTVQTALEAQGIEVETFNASLLFEPGDLVADSGRPYQVFTAYWRAAMRRGVHAAPLAAPLAAPRQLKGCDLPPRLAQRQVELDALGLTPARPDWAGGLRAAWTCGEDAALRRLRAFVDSRLGGYAAERDRPGIASTSRLSPFVRFGNLSVRQVWHAAVDAHAHGAAAQADLDTFCRELGWREFCYGQLYRFPDLPRRNLRHNLDGMPWRDDPAALAAWRRGATGYPFVDAGMRELWATGWMHNRARMVCASFLVKHLLIDWREGDAWFWDTLVDADAASNAANWQWVAGCGADAAPYFRIFNPIAQGRKFDPDGAYVRRWVPELAGLPANAIHEPWVAPSAQLAAAGVRLGDTYPLPIVAHDAARKRALDALVTVR</sequence>
<dbReference type="AlphaFoldDB" id="A0A1B4G0G4"/>
<proteinExistence type="inferred from homology"/>
<comment type="catalytic activity">
    <reaction evidence="7">
        <text>cyclobutadipyrimidine (in DNA) = 2 pyrimidine residues (in DNA).</text>
        <dbReference type="EC" id="4.1.99.3"/>
    </reaction>
</comment>
<evidence type="ECO:0000256" key="4">
    <source>
        <dbReference type="ARBA" id="ARBA00022630"/>
    </source>
</evidence>
<dbReference type="InterPro" id="IPR005101">
    <property type="entry name" value="Cryptochr/Photolyase_FAD-bd"/>
</dbReference>
<evidence type="ECO:0000256" key="2">
    <source>
        <dbReference type="ARBA" id="ARBA00013149"/>
    </source>
</evidence>
<dbReference type="InterPro" id="IPR036155">
    <property type="entry name" value="Crypto/Photolyase_N_sf"/>
</dbReference>
<evidence type="ECO:0000313" key="13">
    <source>
        <dbReference type="Proteomes" id="UP000067711"/>
    </source>
</evidence>
<feature type="site" description="Electron transfer via tryptophanyl radical" evidence="9">
    <location>
        <position position="375"/>
    </location>
</feature>
<dbReference type="SUPFAM" id="SSF52425">
    <property type="entry name" value="Cryptochrome/photolyase, N-terminal domain"/>
    <property type="match status" value="1"/>
</dbReference>
<dbReference type="SUPFAM" id="SSF48173">
    <property type="entry name" value="Cryptochrome/photolyase FAD-binding domain"/>
    <property type="match status" value="1"/>
</dbReference>
<dbReference type="PANTHER" id="PTHR11455">
    <property type="entry name" value="CRYPTOCHROME"/>
    <property type="match status" value="1"/>
</dbReference>
<dbReference type="PROSITE" id="PS00691">
    <property type="entry name" value="DNA_PHOTOLYASES_1_2"/>
    <property type="match status" value="1"/>
</dbReference>
<dbReference type="InterPro" id="IPR002081">
    <property type="entry name" value="Cryptochrome/DNA_photolyase_1"/>
</dbReference>
<comment type="similarity">
    <text evidence="10">Belongs to the DNA photolyase family.</text>
</comment>
<dbReference type="RefSeq" id="WP_066494122.1">
    <property type="nucleotide sequence ID" value="NZ_CP013389.1"/>
</dbReference>
<evidence type="ECO:0000256" key="3">
    <source>
        <dbReference type="ARBA" id="ARBA00014046"/>
    </source>
</evidence>
<feature type="site" description="Electron transfer via tryptophanyl radical" evidence="9">
    <location>
        <position position="322"/>
    </location>
</feature>
<dbReference type="GO" id="GO:0003677">
    <property type="term" value="F:DNA binding"/>
    <property type="evidence" value="ECO:0007669"/>
    <property type="project" value="TreeGrafter"/>
</dbReference>